<sequence>MPARHIVLPAALATLVISLTGLFIGIGRWPNFLLDFPVISLDTTLLKVKFLPANIIHLQLSKLSSSEPIQLSAYNFAHQLGEIQKKFAISYNEELHIAFLIYVSALCFGGIIIFLAFVSYWNDKVSWIAGVFSILTAIFLLIGNSIITTFQTQAVKAINKYGGDIGIMGYRGTGLLVLIWTVFAVAFVAAVAWGWGAWINGRDDSSIQGSNHGGVYIQCHRDPGETELARLVNLEVNREGTEGR</sequence>
<protein>
    <submittedName>
        <fullName evidence="2">Uncharacterized protein</fullName>
    </submittedName>
</protein>
<feature type="transmembrane region" description="Helical" evidence="1">
    <location>
        <begin position="127"/>
        <end position="150"/>
    </location>
</feature>
<proteinExistence type="predicted"/>
<dbReference type="OrthoDB" id="4159154at2759"/>
<dbReference type="PANTHER" id="PTHR28019">
    <property type="entry name" value="CELL MEMBRANE PROTEIN YLR413W-RELATED"/>
    <property type="match status" value="1"/>
</dbReference>
<evidence type="ECO:0000313" key="3">
    <source>
        <dbReference type="Proteomes" id="UP000326757"/>
    </source>
</evidence>
<accession>A0A5N6JZ14</accession>
<feature type="transmembrane region" description="Helical" evidence="1">
    <location>
        <begin position="175"/>
        <end position="198"/>
    </location>
</feature>
<keyword evidence="1" id="KW-0472">Membrane</keyword>
<keyword evidence="1" id="KW-1133">Transmembrane helix</keyword>
<reference evidence="2 3" key="1">
    <citation type="submission" date="2019-06" db="EMBL/GenBank/DDBJ databases">
        <title>Genome Sequence of the Brown Rot Fungal Pathogen Monilinia laxa.</title>
        <authorList>
            <person name="De Miccolis Angelini R.M."/>
            <person name="Landi L."/>
            <person name="Abate D."/>
            <person name="Pollastro S."/>
            <person name="Romanazzi G."/>
            <person name="Faretra F."/>
        </authorList>
    </citation>
    <scope>NUCLEOTIDE SEQUENCE [LARGE SCALE GENOMIC DNA]</scope>
    <source>
        <strain evidence="2 3">Mlax316</strain>
    </source>
</reference>
<feature type="transmembrane region" description="Helical" evidence="1">
    <location>
        <begin position="95"/>
        <end position="121"/>
    </location>
</feature>
<name>A0A5N6JZ14_MONLA</name>
<dbReference type="InterPro" id="IPR009571">
    <property type="entry name" value="SUR7/Rim9-like_fungi"/>
</dbReference>
<dbReference type="PANTHER" id="PTHR28019:SF2">
    <property type="entry name" value="CELL MEMBRANE PROTEIN YLR413W-RELATED"/>
    <property type="match status" value="1"/>
</dbReference>
<keyword evidence="1" id="KW-0812">Transmembrane</keyword>
<gene>
    <name evidence="2" type="ORF">EYC80_006747</name>
</gene>
<organism evidence="2 3">
    <name type="scientific">Monilinia laxa</name>
    <name type="common">Brown rot fungus</name>
    <name type="synonym">Sclerotinia laxa</name>
    <dbReference type="NCBI Taxonomy" id="61186"/>
    <lineage>
        <taxon>Eukaryota</taxon>
        <taxon>Fungi</taxon>
        <taxon>Dikarya</taxon>
        <taxon>Ascomycota</taxon>
        <taxon>Pezizomycotina</taxon>
        <taxon>Leotiomycetes</taxon>
        <taxon>Helotiales</taxon>
        <taxon>Sclerotiniaceae</taxon>
        <taxon>Monilinia</taxon>
    </lineage>
</organism>
<dbReference type="Pfam" id="PF06687">
    <property type="entry name" value="SUR7"/>
    <property type="match status" value="1"/>
</dbReference>
<keyword evidence="3" id="KW-1185">Reference proteome</keyword>
<dbReference type="AlphaFoldDB" id="A0A5N6JZ14"/>
<comment type="caution">
    <text evidence="2">The sequence shown here is derived from an EMBL/GenBank/DDBJ whole genome shotgun (WGS) entry which is preliminary data.</text>
</comment>
<dbReference type="Proteomes" id="UP000326757">
    <property type="component" value="Unassembled WGS sequence"/>
</dbReference>
<feature type="transmembrane region" description="Helical" evidence="1">
    <location>
        <begin position="6"/>
        <end position="26"/>
    </location>
</feature>
<evidence type="ECO:0000256" key="1">
    <source>
        <dbReference type="SAM" id="Phobius"/>
    </source>
</evidence>
<dbReference type="InterPro" id="IPR052413">
    <property type="entry name" value="SUR7_domain"/>
</dbReference>
<dbReference type="GO" id="GO:0031505">
    <property type="term" value="P:fungal-type cell wall organization"/>
    <property type="evidence" value="ECO:0007669"/>
    <property type="project" value="TreeGrafter"/>
</dbReference>
<dbReference type="GO" id="GO:0005886">
    <property type="term" value="C:plasma membrane"/>
    <property type="evidence" value="ECO:0007669"/>
    <property type="project" value="InterPro"/>
</dbReference>
<dbReference type="EMBL" id="VIGI01000010">
    <property type="protein sequence ID" value="KAB8294785.1"/>
    <property type="molecule type" value="Genomic_DNA"/>
</dbReference>
<evidence type="ECO:0000313" key="2">
    <source>
        <dbReference type="EMBL" id="KAB8294785.1"/>
    </source>
</evidence>
<dbReference type="GO" id="GO:0051285">
    <property type="term" value="C:cell cortex of cell tip"/>
    <property type="evidence" value="ECO:0007669"/>
    <property type="project" value="TreeGrafter"/>
</dbReference>